<organism evidence="1">
    <name type="scientific">Siphoviridae sp. ctrpM6</name>
    <dbReference type="NCBI Taxonomy" id="2827956"/>
    <lineage>
        <taxon>Viruses</taxon>
        <taxon>Duplodnaviria</taxon>
        <taxon>Heunggongvirae</taxon>
        <taxon>Uroviricota</taxon>
        <taxon>Caudoviricetes</taxon>
    </lineage>
</organism>
<name>A0A8S5T4S4_9CAUD</name>
<evidence type="ECO:0000313" key="1">
    <source>
        <dbReference type="EMBL" id="DAF58011.1"/>
    </source>
</evidence>
<accession>A0A8S5T4S4</accession>
<dbReference type="EMBL" id="BK032745">
    <property type="protein sequence ID" value="DAF58011.1"/>
    <property type="molecule type" value="Genomic_DNA"/>
</dbReference>
<reference evidence="1" key="1">
    <citation type="journal article" date="2021" name="Proc. Natl. Acad. Sci. U.S.A.">
        <title>A Catalog of Tens of Thousands of Viruses from Human Metagenomes Reveals Hidden Associations with Chronic Diseases.</title>
        <authorList>
            <person name="Tisza M.J."/>
            <person name="Buck C.B."/>
        </authorList>
    </citation>
    <scope>NUCLEOTIDE SEQUENCE</scope>
    <source>
        <strain evidence="1">CtrpM6</strain>
    </source>
</reference>
<sequence>MNLRKQKPKILNAMLNLYLLCPQNPTPVSLSRCIFKHRKNRKGKPSFIRNELKKNTPKQGVGKISGLPRITRIEF</sequence>
<proteinExistence type="predicted"/>
<protein>
    <submittedName>
        <fullName evidence="1">Uncharacterized protein</fullName>
    </submittedName>
</protein>